<sequence length="484" mass="52743">MSKNKKTDTTPNSRRQFLRSVGVAGAVAGTGLSLGLGAKAMAAQAEDDEYDVIVVGSGFAGVTAARDSSLAGLKVLHLEASGRLGGRTFTSKFGHHDVDLGGTWIGWGQPHVWAEKMRYDVPVVESAAYSASHYVWFDENGARKEGTPDDFWSIMGPANDVFYGPARDAFPRPYDPLLVADDKNLDKMSAAAAIEALDVTAEQKSLLHAFAAINGHSFSDQSSYLDQLRWIALGGFSQSFMWDNLGRFRFEGGTQSLLTKIHEDSKAEFKRGQPVTRVEQNGDRVQVTTARKETFVGKKVILAVPLNVIHKIEFAPAISQTKTEVSRERHTGSGVKAYARIKGKQPLMFGQGTQKMPFTFLWTEYDDDDSQILVGFGASPELLDTADPDAVADALKQFLPDAEVLESASYNWNADPFALGTWCMYRPGVLTGALEELQRPEGHVYFATSDIANGWRGFIDGAIESGARAAELVTESLKNEKVTA</sequence>
<evidence type="ECO:0000259" key="6">
    <source>
        <dbReference type="Pfam" id="PF01593"/>
    </source>
</evidence>
<dbReference type="InterPro" id="IPR019546">
    <property type="entry name" value="TAT_signal_bac_arc"/>
</dbReference>
<evidence type="ECO:0000256" key="2">
    <source>
        <dbReference type="ARBA" id="ARBA00005995"/>
    </source>
</evidence>
<dbReference type="InterPro" id="IPR006311">
    <property type="entry name" value="TAT_signal"/>
</dbReference>
<comment type="similarity">
    <text evidence="2">Belongs to the flavin monoamine oxidase family.</text>
</comment>
<dbReference type="EMBL" id="BMLT01000007">
    <property type="protein sequence ID" value="GGO83974.1"/>
    <property type="molecule type" value="Genomic_DNA"/>
</dbReference>
<dbReference type="PROSITE" id="PS51318">
    <property type="entry name" value="TAT"/>
    <property type="match status" value="1"/>
</dbReference>
<evidence type="ECO:0000256" key="5">
    <source>
        <dbReference type="PIRSR" id="PIRSR601613-1"/>
    </source>
</evidence>
<comment type="cofactor">
    <cofactor evidence="1">
        <name>FAD</name>
        <dbReference type="ChEBI" id="CHEBI:57692"/>
    </cofactor>
</comment>
<feature type="binding site" evidence="5">
    <location>
        <position position="275"/>
    </location>
    <ligand>
        <name>FAD</name>
        <dbReference type="ChEBI" id="CHEBI:57692"/>
    </ligand>
</feature>
<dbReference type="InterPro" id="IPR002937">
    <property type="entry name" value="Amino_oxidase"/>
</dbReference>
<dbReference type="Gene3D" id="1.10.405.10">
    <property type="entry name" value="Guanine Nucleotide Dissociation Inhibitor, domain 1"/>
    <property type="match status" value="1"/>
</dbReference>
<keyword evidence="3" id="KW-0732">Signal</keyword>
<evidence type="ECO:0000256" key="3">
    <source>
        <dbReference type="ARBA" id="ARBA00022729"/>
    </source>
</evidence>
<dbReference type="Gene3D" id="3.90.660.10">
    <property type="match status" value="1"/>
</dbReference>
<feature type="binding site" evidence="5">
    <location>
        <begin position="79"/>
        <end position="80"/>
    </location>
    <ligand>
        <name>FAD</name>
        <dbReference type="ChEBI" id="CHEBI:57692"/>
    </ligand>
</feature>
<reference evidence="7 8" key="1">
    <citation type="journal article" date="2014" name="Int. J. Syst. Evol. Microbiol.">
        <title>Complete genome sequence of Corynebacterium casei LMG S-19264T (=DSM 44701T), isolated from a smear-ripened cheese.</title>
        <authorList>
            <consortium name="US DOE Joint Genome Institute (JGI-PGF)"/>
            <person name="Walter F."/>
            <person name="Albersmeier A."/>
            <person name="Kalinowski J."/>
            <person name="Ruckert C."/>
        </authorList>
    </citation>
    <scope>NUCLEOTIDE SEQUENCE [LARGE SCALE GENOMIC DNA]</scope>
    <source>
        <strain evidence="7 8">CGMCC 1.7286</strain>
    </source>
</reference>
<evidence type="ECO:0000256" key="1">
    <source>
        <dbReference type="ARBA" id="ARBA00001974"/>
    </source>
</evidence>
<dbReference type="NCBIfam" id="TIGR01409">
    <property type="entry name" value="TAT_signal_seq"/>
    <property type="match status" value="1"/>
</dbReference>
<dbReference type="Proteomes" id="UP000599578">
    <property type="component" value="Unassembled WGS sequence"/>
</dbReference>
<dbReference type="Gene3D" id="3.50.50.60">
    <property type="entry name" value="FAD/NAD(P)-binding domain"/>
    <property type="match status" value="1"/>
</dbReference>
<accession>A0A917ZJ53</accession>
<keyword evidence="7" id="KW-0503">Monooxygenase</keyword>
<feature type="binding site" evidence="5">
    <location>
        <position position="376"/>
    </location>
    <ligand>
        <name>substrate</name>
    </ligand>
</feature>
<keyword evidence="8" id="KW-1185">Reference proteome</keyword>
<protein>
    <submittedName>
        <fullName evidence="7">Monooxygenase</fullName>
    </submittedName>
</protein>
<comment type="caution">
    <text evidence="7">The sequence shown here is derived from an EMBL/GenBank/DDBJ whole genome shotgun (WGS) entry which is preliminary data.</text>
</comment>
<dbReference type="Pfam" id="PF01593">
    <property type="entry name" value="Amino_oxidase"/>
    <property type="match status" value="1"/>
</dbReference>
<name>A0A917ZJ53_9GAMM</name>
<evidence type="ECO:0000256" key="4">
    <source>
        <dbReference type="ARBA" id="ARBA00023002"/>
    </source>
</evidence>
<dbReference type="PANTHER" id="PTHR43563:SF1">
    <property type="entry name" value="AMINE OXIDASE [FLAVIN-CONTAINING] B"/>
    <property type="match status" value="1"/>
</dbReference>
<evidence type="ECO:0000313" key="8">
    <source>
        <dbReference type="Proteomes" id="UP000599578"/>
    </source>
</evidence>
<dbReference type="InterPro" id="IPR001613">
    <property type="entry name" value="Flavin_amine_oxidase"/>
</dbReference>
<evidence type="ECO:0000313" key="7">
    <source>
        <dbReference type="EMBL" id="GGO83974.1"/>
    </source>
</evidence>
<feature type="domain" description="Amine oxidase" evidence="6">
    <location>
        <begin position="59"/>
        <end position="473"/>
    </location>
</feature>
<dbReference type="SUPFAM" id="SSF51905">
    <property type="entry name" value="FAD/NAD(P)-binding domain"/>
    <property type="match status" value="1"/>
</dbReference>
<dbReference type="PANTHER" id="PTHR43563">
    <property type="entry name" value="AMINE OXIDASE"/>
    <property type="match status" value="1"/>
</dbReference>
<organism evidence="7 8">
    <name type="scientific">Marinobacterium nitratireducens</name>
    <dbReference type="NCBI Taxonomy" id="518897"/>
    <lineage>
        <taxon>Bacteria</taxon>
        <taxon>Pseudomonadati</taxon>
        <taxon>Pseudomonadota</taxon>
        <taxon>Gammaproteobacteria</taxon>
        <taxon>Oceanospirillales</taxon>
        <taxon>Oceanospirillaceae</taxon>
        <taxon>Marinobacterium</taxon>
    </lineage>
</organism>
<keyword evidence="4" id="KW-0560">Oxidoreductase</keyword>
<dbReference type="AlphaFoldDB" id="A0A917ZJ53"/>
<dbReference type="GO" id="GO:0004497">
    <property type="term" value="F:monooxygenase activity"/>
    <property type="evidence" value="ECO:0007669"/>
    <property type="project" value="UniProtKB-KW"/>
</dbReference>
<gene>
    <name evidence="7" type="ORF">GCM10011348_29140</name>
</gene>
<dbReference type="InterPro" id="IPR050703">
    <property type="entry name" value="Flavin_MAO"/>
</dbReference>
<dbReference type="PRINTS" id="PR00757">
    <property type="entry name" value="AMINEOXDASEF"/>
</dbReference>
<proteinExistence type="inferred from homology"/>
<dbReference type="InterPro" id="IPR036188">
    <property type="entry name" value="FAD/NAD-bd_sf"/>
</dbReference>